<reference evidence="1" key="1">
    <citation type="submission" date="2020-04" db="EMBL/GenBank/DDBJ databases">
        <authorList>
            <person name="Alioto T."/>
            <person name="Alioto T."/>
            <person name="Gomez Garrido J."/>
        </authorList>
    </citation>
    <scope>NUCLEOTIDE SEQUENCE</scope>
    <source>
        <strain evidence="1">A484AB</strain>
    </source>
</reference>
<evidence type="ECO:0000313" key="1">
    <source>
        <dbReference type="EMBL" id="CAB4005764.1"/>
    </source>
</evidence>
<dbReference type="AlphaFoldDB" id="A0A6S7HKH7"/>
<name>A0A6S7HKH7_PARCT</name>
<sequence length="262" mass="29651">MKKITAYVENGETVLELQDPLILTHGWKLYVKTEAVFWNYQNIRKGYNDYIFIDGKKTVFDEGYWTFKQLRKVMEEKGLTVEEYHDGKIKIAFTNGIKSLKLWNLKDIFGYESPIAAPRPSDRPVEIHEGLRYLTVGCNLVNRVNNIEPSGDRSDIIVSLPVDGTKPLFGTTTKYNDIERFSNVLTIAKNGMTFGKNEKVNYDEKVVHPLPTPTINHGKAENPLPAANPGKVERPEKPGPPENNDLGVITAVSFGLAYFAFR</sequence>
<accession>A0A6S7HKH7</accession>
<proteinExistence type="predicted"/>
<dbReference type="EMBL" id="CACRXK020005307">
    <property type="protein sequence ID" value="CAB4005764.1"/>
    <property type="molecule type" value="Genomic_DNA"/>
</dbReference>
<comment type="caution">
    <text evidence="1">The sequence shown here is derived from an EMBL/GenBank/DDBJ whole genome shotgun (WGS) entry which is preliminary data.</text>
</comment>
<protein>
    <submittedName>
        <fullName evidence="1">Uncharacterized protein</fullName>
    </submittedName>
</protein>
<dbReference type="Proteomes" id="UP001152795">
    <property type="component" value="Unassembled WGS sequence"/>
</dbReference>
<organism evidence="1 2">
    <name type="scientific">Paramuricea clavata</name>
    <name type="common">Red gorgonian</name>
    <name type="synonym">Violescent sea-whip</name>
    <dbReference type="NCBI Taxonomy" id="317549"/>
    <lineage>
        <taxon>Eukaryota</taxon>
        <taxon>Metazoa</taxon>
        <taxon>Cnidaria</taxon>
        <taxon>Anthozoa</taxon>
        <taxon>Octocorallia</taxon>
        <taxon>Malacalcyonacea</taxon>
        <taxon>Plexauridae</taxon>
        <taxon>Paramuricea</taxon>
    </lineage>
</organism>
<keyword evidence="2" id="KW-1185">Reference proteome</keyword>
<gene>
    <name evidence="1" type="ORF">PACLA_8A067095</name>
</gene>
<evidence type="ECO:0000313" key="2">
    <source>
        <dbReference type="Proteomes" id="UP001152795"/>
    </source>
</evidence>